<dbReference type="EMBL" id="RZTZ01000001">
    <property type="protein sequence ID" value="RVT67573.1"/>
    <property type="molecule type" value="Genomic_DNA"/>
</dbReference>
<dbReference type="CDD" id="cd06353">
    <property type="entry name" value="PBP1_Med-like"/>
    <property type="match status" value="1"/>
</dbReference>
<dbReference type="InterPro" id="IPR050957">
    <property type="entry name" value="BMP_lipoprotein"/>
</dbReference>
<keyword evidence="5" id="KW-0472">Membrane</keyword>
<keyword evidence="4 7" id="KW-0732">Signal</keyword>
<feature type="chain" id="PRO_5038414123" evidence="7">
    <location>
        <begin position="21"/>
        <end position="321"/>
    </location>
</feature>
<evidence type="ECO:0000256" key="2">
    <source>
        <dbReference type="ARBA" id="ARBA00008610"/>
    </source>
</evidence>
<evidence type="ECO:0000256" key="4">
    <source>
        <dbReference type="ARBA" id="ARBA00022729"/>
    </source>
</evidence>
<evidence type="ECO:0000256" key="7">
    <source>
        <dbReference type="SAM" id="SignalP"/>
    </source>
</evidence>
<dbReference type="AlphaFoldDB" id="A0A3S2TWS3"/>
<evidence type="ECO:0000256" key="6">
    <source>
        <dbReference type="ARBA" id="ARBA00023288"/>
    </source>
</evidence>
<dbReference type="PANTHER" id="PTHR34296">
    <property type="entry name" value="TRANSCRIPTIONAL ACTIVATOR PROTEIN MED"/>
    <property type="match status" value="1"/>
</dbReference>
<evidence type="ECO:0000256" key="1">
    <source>
        <dbReference type="ARBA" id="ARBA00004193"/>
    </source>
</evidence>
<dbReference type="Pfam" id="PF02608">
    <property type="entry name" value="Bmp"/>
    <property type="match status" value="1"/>
</dbReference>
<comment type="caution">
    <text evidence="9">The sequence shown here is derived from an EMBL/GenBank/DDBJ whole genome shotgun (WGS) entry which is preliminary data.</text>
</comment>
<feature type="domain" description="ABC transporter substrate-binding protein PnrA-like" evidence="8">
    <location>
        <begin position="32"/>
        <end position="320"/>
    </location>
</feature>
<dbReference type="GO" id="GO:0005886">
    <property type="term" value="C:plasma membrane"/>
    <property type="evidence" value="ECO:0007669"/>
    <property type="project" value="UniProtKB-SubCell"/>
</dbReference>
<dbReference type="SUPFAM" id="SSF53822">
    <property type="entry name" value="Periplasmic binding protein-like I"/>
    <property type="match status" value="1"/>
</dbReference>
<comment type="similarity">
    <text evidence="2">Belongs to the BMP lipoprotein family.</text>
</comment>
<dbReference type="PROSITE" id="PS51257">
    <property type="entry name" value="PROKAR_LIPOPROTEIN"/>
    <property type="match status" value="1"/>
</dbReference>
<gene>
    <name evidence="9" type="ORF">EM808_03585</name>
</gene>
<feature type="signal peptide" evidence="7">
    <location>
        <begin position="1"/>
        <end position="20"/>
    </location>
</feature>
<evidence type="ECO:0000256" key="5">
    <source>
        <dbReference type="ARBA" id="ARBA00023136"/>
    </source>
</evidence>
<reference evidence="9 10" key="1">
    <citation type="submission" date="2019-01" db="EMBL/GenBank/DDBJ databases">
        <title>Bacillus sp. M5HDSG1-1, whole genome shotgun sequence.</title>
        <authorList>
            <person name="Tuo L."/>
        </authorList>
    </citation>
    <scope>NUCLEOTIDE SEQUENCE [LARGE SCALE GENOMIC DNA]</scope>
    <source>
        <strain evidence="9 10">M5HDSG1-1</strain>
    </source>
</reference>
<dbReference type="InterPro" id="IPR028082">
    <property type="entry name" value="Peripla_BP_I"/>
</dbReference>
<evidence type="ECO:0000313" key="10">
    <source>
        <dbReference type="Proteomes" id="UP000288024"/>
    </source>
</evidence>
<protein>
    <submittedName>
        <fullName evidence="9">BMP family ABC transporter substrate-binding protein</fullName>
    </submittedName>
</protein>
<dbReference type="Gene3D" id="3.40.50.2300">
    <property type="match status" value="2"/>
</dbReference>
<dbReference type="Proteomes" id="UP000288024">
    <property type="component" value="Unassembled WGS sequence"/>
</dbReference>
<keyword evidence="6" id="KW-0449">Lipoprotein</keyword>
<evidence type="ECO:0000259" key="8">
    <source>
        <dbReference type="Pfam" id="PF02608"/>
    </source>
</evidence>
<name>A0A3S2TWS3_9BACI</name>
<dbReference type="PANTHER" id="PTHR34296:SF2">
    <property type="entry name" value="ABC TRANSPORTER GUANOSINE-BINDING PROTEIN NUPN"/>
    <property type="match status" value="1"/>
</dbReference>
<sequence length="321" mass="35556">MNKLKLMLSFFIVLSTFFLASCGQADNKGQLKSVGLLVSGTVTDQVWGTKGYKGLLNIQSKYNVDVYYKEYVDSLALTERAVEEFKHKGVNLIFGHGSEYAEFFDTLSKKYPDIHFISFNSSANNENTTSASFDGYTMGFFGGMVAGHMTKTNIISVIAAFDTQPEIQGFKDGAMYENENVKVLSDFVQSWDNREKALKLLDTAIANEADIIYPAGDGFNVDIIEQVKAKGLYAIGYVSDQSDLGKMTVLTSTVQDVSEMFDILASDFNEGKLKPGNISYGMKENVITLGKFSPSIDAAFIEKINQEIKQYKQTGKIPNKQ</sequence>
<dbReference type="RefSeq" id="WP_127735941.1">
    <property type="nucleotide sequence ID" value="NZ_CAJCKN010000002.1"/>
</dbReference>
<evidence type="ECO:0000313" key="9">
    <source>
        <dbReference type="EMBL" id="RVT67573.1"/>
    </source>
</evidence>
<evidence type="ECO:0000256" key="3">
    <source>
        <dbReference type="ARBA" id="ARBA00022475"/>
    </source>
</evidence>
<organism evidence="9 10">
    <name type="scientific">Niallia taxi</name>
    <dbReference type="NCBI Taxonomy" id="2499688"/>
    <lineage>
        <taxon>Bacteria</taxon>
        <taxon>Bacillati</taxon>
        <taxon>Bacillota</taxon>
        <taxon>Bacilli</taxon>
        <taxon>Bacillales</taxon>
        <taxon>Bacillaceae</taxon>
        <taxon>Niallia</taxon>
    </lineage>
</organism>
<comment type="subcellular location">
    <subcellularLocation>
        <location evidence="1">Cell membrane</location>
        <topology evidence="1">Lipid-anchor</topology>
    </subcellularLocation>
</comment>
<proteinExistence type="inferred from homology"/>
<dbReference type="InterPro" id="IPR003760">
    <property type="entry name" value="PnrA-like"/>
</dbReference>
<keyword evidence="10" id="KW-1185">Reference proteome</keyword>
<accession>A0A3S2TWS3</accession>
<keyword evidence="3" id="KW-1003">Cell membrane</keyword>